<accession>A0ABY1MLQ3</accession>
<dbReference type="RefSeq" id="WP_156103895.1">
    <property type="nucleotide sequence ID" value="NZ_CCCS020000035.1"/>
</dbReference>
<gene>
    <name evidence="1" type="ORF">AFERRI_10740</name>
</gene>
<name>A0ABY1MLQ3_9PROT</name>
<evidence type="ECO:0000313" key="2">
    <source>
        <dbReference type="Proteomes" id="UP000193925"/>
    </source>
</evidence>
<keyword evidence="2" id="KW-1185">Reference proteome</keyword>
<dbReference type="EMBL" id="LT841305">
    <property type="protein sequence ID" value="SMH64706.1"/>
    <property type="molecule type" value="Genomic_DNA"/>
</dbReference>
<sequence length="45" mass="5348">MQIYTRLVQSRNNQYHYKAVPYYLSCGPYNRKAGEQFFWSPLASA</sequence>
<protein>
    <recommendedName>
        <fullName evidence="3">Transposase</fullName>
    </recommendedName>
</protein>
<evidence type="ECO:0008006" key="3">
    <source>
        <dbReference type="Google" id="ProtNLM"/>
    </source>
</evidence>
<dbReference type="Proteomes" id="UP000193925">
    <property type="component" value="Chromosome AFERRI"/>
</dbReference>
<reference evidence="1 2" key="1">
    <citation type="submission" date="2017-03" db="EMBL/GenBank/DDBJ databases">
        <authorList>
            <person name="Regsiter A."/>
            <person name="William W."/>
        </authorList>
    </citation>
    <scope>NUCLEOTIDE SEQUENCE [LARGE SCALE GENOMIC DNA]</scope>
    <source>
        <strain evidence="1">PRJEB5721</strain>
    </source>
</reference>
<organism evidence="1 2">
    <name type="scientific">Acidithiobacillus ferrivorans</name>
    <dbReference type="NCBI Taxonomy" id="160808"/>
    <lineage>
        <taxon>Bacteria</taxon>
        <taxon>Pseudomonadati</taxon>
        <taxon>Pseudomonadota</taxon>
        <taxon>Acidithiobacillia</taxon>
        <taxon>Acidithiobacillales</taxon>
        <taxon>Acidithiobacillaceae</taxon>
        <taxon>Acidithiobacillus</taxon>
    </lineage>
</organism>
<proteinExistence type="predicted"/>
<evidence type="ECO:0000313" key="1">
    <source>
        <dbReference type="EMBL" id="SMH64706.1"/>
    </source>
</evidence>